<dbReference type="RefSeq" id="WP_017365377.1">
    <property type="nucleotide sequence ID" value="NZ_CP079096.1"/>
</dbReference>
<dbReference type="EMBL" id="OX458332">
    <property type="protein sequence ID" value="CAI8841280.1"/>
    <property type="molecule type" value="Genomic_DNA"/>
</dbReference>
<accession>A0AA35XVI7</accession>
<feature type="transmembrane region" description="Helical" evidence="1">
    <location>
        <begin position="12"/>
        <end position="45"/>
    </location>
</feature>
<evidence type="ECO:0000313" key="3">
    <source>
        <dbReference type="Proteomes" id="UP001158598"/>
    </source>
</evidence>
<keyword evidence="1" id="KW-1133">Transmembrane helix</keyword>
<name>A0AA35XVI7_METCP</name>
<evidence type="ECO:0000256" key="1">
    <source>
        <dbReference type="SAM" id="Phobius"/>
    </source>
</evidence>
<organism evidence="2 3">
    <name type="scientific">Methylococcus capsulatus</name>
    <dbReference type="NCBI Taxonomy" id="414"/>
    <lineage>
        <taxon>Bacteria</taxon>
        <taxon>Pseudomonadati</taxon>
        <taxon>Pseudomonadota</taxon>
        <taxon>Gammaproteobacteria</taxon>
        <taxon>Methylococcales</taxon>
        <taxon>Methylococcaceae</taxon>
        <taxon>Methylococcus</taxon>
    </lineage>
</organism>
<keyword evidence="1" id="KW-0812">Transmembrane</keyword>
<dbReference type="Proteomes" id="UP001158598">
    <property type="component" value="Chromosome"/>
</dbReference>
<protein>
    <submittedName>
        <fullName evidence="2">Uncharacterized protein</fullName>
    </submittedName>
</protein>
<sequence length="58" mass="6251">MSGYLRNLGRRIAPFALPVIAAASTLFVMIGSLLLAPLILAGFWLNDYLMREEGVVAG</sequence>
<gene>
    <name evidence="2" type="ORF">MCNOR_2320</name>
</gene>
<evidence type="ECO:0000313" key="2">
    <source>
        <dbReference type="EMBL" id="CAI8841280.1"/>
    </source>
</evidence>
<proteinExistence type="predicted"/>
<reference evidence="2" key="1">
    <citation type="submission" date="2023-03" db="EMBL/GenBank/DDBJ databases">
        <authorList>
            <person name="Pearce D."/>
        </authorList>
    </citation>
    <scope>NUCLEOTIDE SEQUENCE</scope>
    <source>
        <strain evidence="2">Mc</strain>
    </source>
</reference>
<keyword evidence="1" id="KW-0472">Membrane</keyword>
<dbReference type="AlphaFoldDB" id="A0AA35XVI7"/>